<accession>A0A4R7C4U9</accession>
<dbReference type="InterPro" id="IPR018389">
    <property type="entry name" value="DctP_fam"/>
</dbReference>
<dbReference type="PANTHER" id="PTHR33376">
    <property type="match status" value="1"/>
</dbReference>
<dbReference type="Gene3D" id="3.40.190.170">
    <property type="entry name" value="Bacterial extracellular solute-binding protein, family 7"/>
    <property type="match status" value="1"/>
</dbReference>
<dbReference type="NCBIfam" id="TIGR00787">
    <property type="entry name" value="dctP"/>
    <property type="match status" value="1"/>
</dbReference>
<evidence type="ECO:0000256" key="2">
    <source>
        <dbReference type="ARBA" id="ARBA00009023"/>
    </source>
</evidence>
<gene>
    <name evidence="6" type="ORF">EV668_0679</name>
</gene>
<organism evidence="6 7">
    <name type="scientific">Enterovirga rhinocerotis</name>
    <dbReference type="NCBI Taxonomy" id="1339210"/>
    <lineage>
        <taxon>Bacteria</taxon>
        <taxon>Pseudomonadati</taxon>
        <taxon>Pseudomonadota</taxon>
        <taxon>Alphaproteobacteria</taxon>
        <taxon>Hyphomicrobiales</taxon>
        <taxon>Methylobacteriaceae</taxon>
        <taxon>Enterovirga</taxon>
    </lineage>
</organism>
<dbReference type="PIRSF" id="PIRSF006470">
    <property type="entry name" value="DctB"/>
    <property type="match status" value="1"/>
</dbReference>
<dbReference type="RefSeq" id="WP_133768424.1">
    <property type="nucleotide sequence ID" value="NZ_SNZR01000011.1"/>
</dbReference>
<evidence type="ECO:0000256" key="4">
    <source>
        <dbReference type="ARBA" id="ARBA00022729"/>
    </source>
</evidence>
<dbReference type="EMBL" id="SNZR01000011">
    <property type="protein sequence ID" value="TDR93418.1"/>
    <property type="molecule type" value="Genomic_DNA"/>
</dbReference>
<evidence type="ECO:0000256" key="3">
    <source>
        <dbReference type="ARBA" id="ARBA00022448"/>
    </source>
</evidence>
<evidence type="ECO:0000313" key="7">
    <source>
        <dbReference type="Proteomes" id="UP000295122"/>
    </source>
</evidence>
<dbReference type="GO" id="GO:0030288">
    <property type="term" value="C:outer membrane-bounded periplasmic space"/>
    <property type="evidence" value="ECO:0007669"/>
    <property type="project" value="InterPro"/>
</dbReference>
<sequence>MTLTRRSTAALLGGLIAAPAILAPRGARAADFTYKFANNQPLHHPINVRAKEAAERIKAETDGRFVLEIFPSSSLGSDTALLGQIRSGGVEFFTLAGAILATLVPVATIENIPFAFPDYPTVWKAMDGALGRHVRDEIAKINVLALDKVWDNGFMQMTSNVKPLKVADDMKGLKVRTGPSPLQVSMCQALGASPTSLNFSELYTALQTGVVDAQMNALVIVEANKLNEVQKYCSITNHMWSGFWMLANRRAWERLPAEMRDIVAKHLNAAAVAERADVEAGNAPLRETLTRAGMAFNEADSASFRAALGKAGFYADWKKKLGEKPWGLLEEAVGALG</sequence>
<name>A0A4R7C4U9_9HYPH</name>
<proteinExistence type="inferred from homology"/>
<dbReference type="InterPro" id="IPR004682">
    <property type="entry name" value="TRAP_DctP"/>
</dbReference>
<dbReference type="Pfam" id="PF03480">
    <property type="entry name" value="DctP"/>
    <property type="match status" value="1"/>
</dbReference>
<dbReference type="InterPro" id="IPR038404">
    <property type="entry name" value="TRAP_DctP_sf"/>
</dbReference>
<dbReference type="NCBIfam" id="NF037995">
    <property type="entry name" value="TRAP_S1"/>
    <property type="match status" value="1"/>
</dbReference>
<feature type="signal peptide" evidence="5">
    <location>
        <begin position="1"/>
        <end position="29"/>
    </location>
</feature>
<dbReference type="CDD" id="cd13603">
    <property type="entry name" value="PBP2_TRAP_Siap_TeaA_like"/>
    <property type="match status" value="1"/>
</dbReference>
<dbReference type="OrthoDB" id="8012379at2"/>
<comment type="similarity">
    <text evidence="2">Belongs to the bacterial solute-binding protein 7 family.</text>
</comment>
<evidence type="ECO:0000256" key="5">
    <source>
        <dbReference type="SAM" id="SignalP"/>
    </source>
</evidence>
<keyword evidence="7" id="KW-1185">Reference proteome</keyword>
<reference evidence="6 7" key="1">
    <citation type="submission" date="2019-03" db="EMBL/GenBank/DDBJ databases">
        <title>Genomic Encyclopedia of Type Strains, Phase IV (KMG-IV): sequencing the most valuable type-strain genomes for metagenomic binning, comparative biology and taxonomic classification.</title>
        <authorList>
            <person name="Goeker M."/>
        </authorList>
    </citation>
    <scope>NUCLEOTIDE SEQUENCE [LARGE SCALE GENOMIC DNA]</scope>
    <source>
        <strain evidence="6 7">DSM 25903</strain>
    </source>
</reference>
<comment type="caution">
    <text evidence="6">The sequence shown here is derived from an EMBL/GenBank/DDBJ whole genome shotgun (WGS) entry which is preliminary data.</text>
</comment>
<evidence type="ECO:0000256" key="1">
    <source>
        <dbReference type="ARBA" id="ARBA00004196"/>
    </source>
</evidence>
<feature type="chain" id="PRO_5021030592" evidence="5">
    <location>
        <begin position="30"/>
        <end position="337"/>
    </location>
</feature>
<evidence type="ECO:0000313" key="6">
    <source>
        <dbReference type="EMBL" id="TDR93418.1"/>
    </source>
</evidence>
<dbReference type="GO" id="GO:0055085">
    <property type="term" value="P:transmembrane transport"/>
    <property type="evidence" value="ECO:0007669"/>
    <property type="project" value="InterPro"/>
</dbReference>
<dbReference type="PANTHER" id="PTHR33376:SF4">
    <property type="entry name" value="SIALIC ACID-BINDING PERIPLASMIC PROTEIN SIAP"/>
    <property type="match status" value="1"/>
</dbReference>
<protein>
    <submittedName>
        <fullName evidence="6">Tripartite ATP-independent transporter DctP family solute receptor</fullName>
    </submittedName>
</protein>
<keyword evidence="4 5" id="KW-0732">Signal</keyword>
<dbReference type="Proteomes" id="UP000295122">
    <property type="component" value="Unassembled WGS sequence"/>
</dbReference>
<keyword evidence="6" id="KW-0675">Receptor</keyword>
<dbReference type="AlphaFoldDB" id="A0A4R7C4U9"/>
<keyword evidence="3" id="KW-0813">Transport</keyword>
<comment type="subcellular location">
    <subcellularLocation>
        <location evidence="1">Cell envelope</location>
    </subcellularLocation>
</comment>